<protein>
    <submittedName>
        <fullName evidence="1">Uncharacterized protein</fullName>
    </submittedName>
</protein>
<accession>A0ACB9QLZ9</accession>
<organism evidence="1 2">
    <name type="scientific">Melastoma candidum</name>
    <dbReference type="NCBI Taxonomy" id="119954"/>
    <lineage>
        <taxon>Eukaryota</taxon>
        <taxon>Viridiplantae</taxon>
        <taxon>Streptophyta</taxon>
        <taxon>Embryophyta</taxon>
        <taxon>Tracheophyta</taxon>
        <taxon>Spermatophyta</taxon>
        <taxon>Magnoliopsida</taxon>
        <taxon>eudicotyledons</taxon>
        <taxon>Gunneridae</taxon>
        <taxon>Pentapetalae</taxon>
        <taxon>rosids</taxon>
        <taxon>malvids</taxon>
        <taxon>Myrtales</taxon>
        <taxon>Melastomataceae</taxon>
        <taxon>Melastomatoideae</taxon>
        <taxon>Melastomateae</taxon>
        <taxon>Melastoma</taxon>
    </lineage>
</organism>
<proteinExistence type="predicted"/>
<keyword evidence="2" id="KW-1185">Reference proteome</keyword>
<dbReference type="Proteomes" id="UP001057402">
    <property type="component" value="Chromosome 5"/>
</dbReference>
<reference evidence="2" key="1">
    <citation type="journal article" date="2023" name="Front. Plant Sci.">
        <title>Chromosomal-level genome assembly of Melastoma candidum provides insights into trichome evolution.</title>
        <authorList>
            <person name="Zhong Y."/>
            <person name="Wu W."/>
            <person name="Sun C."/>
            <person name="Zou P."/>
            <person name="Liu Y."/>
            <person name="Dai S."/>
            <person name="Zhou R."/>
        </authorList>
    </citation>
    <scope>NUCLEOTIDE SEQUENCE [LARGE SCALE GENOMIC DNA]</scope>
</reference>
<evidence type="ECO:0000313" key="1">
    <source>
        <dbReference type="EMBL" id="KAI4367921.1"/>
    </source>
</evidence>
<comment type="caution">
    <text evidence="1">The sequence shown here is derived from an EMBL/GenBank/DDBJ whole genome shotgun (WGS) entry which is preliminary data.</text>
</comment>
<dbReference type="EMBL" id="CM042884">
    <property type="protein sequence ID" value="KAI4367921.1"/>
    <property type="molecule type" value="Genomic_DNA"/>
</dbReference>
<name>A0ACB9QLZ9_9MYRT</name>
<evidence type="ECO:0000313" key="2">
    <source>
        <dbReference type="Proteomes" id="UP001057402"/>
    </source>
</evidence>
<gene>
    <name evidence="1" type="ORF">MLD38_016545</name>
</gene>
<sequence length="292" mass="30061">MAASSSSSDDSPVKEEPRDDLPDPPPTTSTSTSLPPLPPPRRSSTKDRHTKVEGRGRRIRIPAACAARIFQLTRELGHKSDGETVRWLLEHAEPAIIQATGSGTVPAIAVSVNGSLKIPSSSPLNPPAPTPRPPSTKRKRPSNGESCDPAHLPPAAPASLAAALPMWTAGGVVVPMNTFWMIQPGVVPTAAASGVHTHPPQLWATIAPVFNTAAAAAAPISSSTTVPAGIKIRAPSPVVLVKGPDASSISSVGASTAERRSTMAESGGGKAKGGDDDKGEELQLMSVQGHRC</sequence>